<dbReference type="InterPro" id="IPR027385">
    <property type="entry name" value="Beta-barrel_OMP"/>
</dbReference>
<protein>
    <submittedName>
        <fullName evidence="4">Outer membrane beta-barrel protein</fullName>
    </submittedName>
</protein>
<dbReference type="AlphaFoldDB" id="A0AAW4KXI0"/>
<sequence length="226" mass="24427">MKKTIITIAAIATLAIPAISGAAPAKPGPYASAFLGATMAQDADVNTDVFASPPAFRDRVEFDPGINIGGTGGYDFGYLRVEGELSYKHSEMKAITDRDTGARYRSVDGDLGVFAFMANSFFDLHNDTPITPYFGGGIGVATLYMGETTGVDNSGIRQTLYLKDNDSVFAYQLGAGVDIAINRKISLDLGYRYFGTSRATFDKDWAQSTDLKYESHNMAVGVRFKF</sequence>
<accession>A0AAW4KXI0</accession>
<dbReference type="Gene3D" id="2.40.160.20">
    <property type="match status" value="1"/>
</dbReference>
<dbReference type="NCBIfam" id="TIGR01414">
    <property type="entry name" value="autotrans_barl"/>
    <property type="match status" value="1"/>
</dbReference>
<keyword evidence="5" id="KW-1185">Reference proteome</keyword>
<name>A0AAW4KXI0_9BACT</name>
<proteinExistence type="predicted"/>
<feature type="domain" description="Outer membrane protein beta-barrel" evidence="3">
    <location>
        <begin position="8"/>
        <end position="224"/>
    </location>
</feature>
<gene>
    <name evidence="4" type="ORF">KI809_03365</name>
</gene>
<dbReference type="SUPFAM" id="SSF56925">
    <property type="entry name" value="OMPA-like"/>
    <property type="match status" value="1"/>
</dbReference>
<dbReference type="InterPro" id="IPR006315">
    <property type="entry name" value="OM_autotransptr_brl_dom"/>
</dbReference>
<dbReference type="EMBL" id="JAHCVJ010000001">
    <property type="protein sequence ID" value="MBT0663331.1"/>
    <property type="molecule type" value="Genomic_DNA"/>
</dbReference>
<evidence type="ECO:0000313" key="4">
    <source>
        <dbReference type="EMBL" id="MBT0663331.1"/>
    </source>
</evidence>
<dbReference type="RefSeq" id="WP_214170076.1">
    <property type="nucleotide sequence ID" value="NZ_JAHCVJ010000001.1"/>
</dbReference>
<feature type="chain" id="PRO_5043531697" evidence="2">
    <location>
        <begin position="26"/>
        <end position="226"/>
    </location>
</feature>
<dbReference type="GO" id="GO:0019867">
    <property type="term" value="C:outer membrane"/>
    <property type="evidence" value="ECO:0007669"/>
    <property type="project" value="InterPro"/>
</dbReference>
<dbReference type="Pfam" id="PF13505">
    <property type="entry name" value="OMP_b-brl"/>
    <property type="match status" value="1"/>
</dbReference>
<reference evidence="4 5" key="1">
    <citation type="submission" date="2021-05" db="EMBL/GenBank/DDBJ databases">
        <title>The draft genome of Geobacter pelophilus DSM 12255.</title>
        <authorList>
            <person name="Xu Z."/>
            <person name="Masuda Y."/>
            <person name="Itoh H."/>
            <person name="Senoo K."/>
        </authorList>
    </citation>
    <scope>NUCLEOTIDE SEQUENCE [LARGE SCALE GENOMIC DNA]</scope>
    <source>
        <strain evidence="4 5">DSM 12255</strain>
    </source>
</reference>
<comment type="caution">
    <text evidence="4">The sequence shown here is derived from an EMBL/GenBank/DDBJ whole genome shotgun (WGS) entry which is preliminary data.</text>
</comment>
<evidence type="ECO:0000256" key="1">
    <source>
        <dbReference type="ARBA" id="ARBA00022729"/>
    </source>
</evidence>
<dbReference type="InterPro" id="IPR011250">
    <property type="entry name" value="OMP/PagP_B-barrel"/>
</dbReference>
<evidence type="ECO:0000313" key="5">
    <source>
        <dbReference type="Proteomes" id="UP000811899"/>
    </source>
</evidence>
<evidence type="ECO:0000256" key="2">
    <source>
        <dbReference type="SAM" id="SignalP"/>
    </source>
</evidence>
<evidence type="ECO:0000259" key="3">
    <source>
        <dbReference type="Pfam" id="PF13505"/>
    </source>
</evidence>
<organism evidence="4 5">
    <name type="scientific">Geoanaerobacter pelophilus</name>
    <dbReference type="NCBI Taxonomy" id="60036"/>
    <lineage>
        <taxon>Bacteria</taxon>
        <taxon>Pseudomonadati</taxon>
        <taxon>Thermodesulfobacteriota</taxon>
        <taxon>Desulfuromonadia</taxon>
        <taxon>Geobacterales</taxon>
        <taxon>Geobacteraceae</taxon>
        <taxon>Geoanaerobacter</taxon>
    </lineage>
</organism>
<feature type="signal peptide" evidence="2">
    <location>
        <begin position="1"/>
        <end position="25"/>
    </location>
</feature>
<dbReference type="Proteomes" id="UP000811899">
    <property type="component" value="Unassembled WGS sequence"/>
</dbReference>
<keyword evidence="1 2" id="KW-0732">Signal</keyword>